<evidence type="ECO:0000313" key="2">
    <source>
        <dbReference type="Proteomes" id="UP001319180"/>
    </source>
</evidence>
<keyword evidence="2" id="KW-1185">Reference proteome</keyword>
<dbReference type="EMBL" id="JAHESC010000012">
    <property type="protein sequence ID" value="MBT1686986.1"/>
    <property type="molecule type" value="Genomic_DNA"/>
</dbReference>
<protein>
    <recommendedName>
        <fullName evidence="3">PKD domain-containing protein</fullName>
    </recommendedName>
</protein>
<name>A0AAP2D7R1_9BACT</name>
<dbReference type="AlphaFoldDB" id="A0AAP2D7R1"/>
<proteinExistence type="predicted"/>
<reference evidence="1 2" key="1">
    <citation type="submission" date="2021-05" db="EMBL/GenBank/DDBJ databases">
        <title>A Polyphasic approach of four new species of the genus Ohtaekwangia: Ohtaekwangia histidinii sp. nov., Ohtaekwangia cretensis sp. nov., Ohtaekwangia indiensis sp. nov., Ohtaekwangia reichenbachii sp. nov. from diverse environment.</title>
        <authorList>
            <person name="Octaviana S."/>
        </authorList>
    </citation>
    <scope>NUCLEOTIDE SEQUENCE [LARGE SCALE GENOMIC DNA]</scope>
    <source>
        <strain evidence="1 2">PWU37</strain>
    </source>
</reference>
<gene>
    <name evidence="1" type="ORF">KK078_10480</name>
</gene>
<comment type="caution">
    <text evidence="1">The sequence shown here is derived from an EMBL/GenBank/DDBJ whole genome shotgun (WGS) entry which is preliminary data.</text>
</comment>
<evidence type="ECO:0000313" key="1">
    <source>
        <dbReference type="EMBL" id="MBT1686986.1"/>
    </source>
</evidence>
<sequence length="466" mass="50870">MKRIIKFSILLLLAFVWQHCTEDQAPAKPGNVRFTISPTGGPGGRVSASLPEGASLYVTIQEAGGGEVYTLEHVTLLKMGEEYISEPLALPPGNYDLTDFLVVNAADEVVYATPKEGSDMAGWVDDPLPMAFGVNDNAITGLSVQVVSTSAYPPAAFGYLTFQVGIVPGTSFRLAVFKPTPTGFVFSPAQVYILDGADTVHRQHVGAAPGAILFDGDLTRTYTLVVLQPSYKKYTQTFVLQDLLSALAGAPHTVWLEPAFTFRLTDQDVYFTLEGDIDTLYIDWGDGTQDIITQQTFESRPEHLYATPGGHFVSISGATLNKVERVAFAYAYGGTTEMSVEYLTGLKDFVATFAVTPATIDFSHNPALESIYIAVSDIVELDLSHNPQIRSVVMFGILDFSVPSLNALIHHLYSTAVQYNRRNGSFEAHSFPVSMTTFIGPPSPEAMEELRILRDTYDWTIDPADF</sequence>
<dbReference type="Proteomes" id="UP001319180">
    <property type="component" value="Unassembled WGS sequence"/>
</dbReference>
<dbReference type="InterPro" id="IPR035986">
    <property type="entry name" value="PKD_dom_sf"/>
</dbReference>
<evidence type="ECO:0008006" key="3">
    <source>
        <dbReference type="Google" id="ProtNLM"/>
    </source>
</evidence>
<organism evidence="1 2">
    <name type="scientific">Dawidia soli</name>
    <dbReference type="NCBI Taxonomy" id="2782352"/>
    <lineage>
        <taxon>Bacteria</taxon>
        <taxon>Pseudomonadati</taxon>
        <taxon>Bacteroidota</taxon>
        <taxon>Cytophagia</taxon>
        <taxon>Cytophagales</taxon>
        <taxon>Chryseotaleaceae</taxon>
        <taxon>Dawidia</taxon>
    </lineage>
</organism>
<dbReference type="RefSeq" id="WP_254090219.1">
    <property type="nucleotide sequence ID" value="NZ_JAHESC010000012.1"/>
</dbReference>
<dbReference type="SUPFAM" id="SSF49299">
    <property type="entry name" value="PKD domain"/>
    <property type="match status" value="1"/>
</dbReference>
<accession>A0AAP2D7R1</accession>